<dbReference type="KEGG" id="apre:CNX65_29325"/>
<dbReference type="EMBL" id="CP023445">
    <property type="protein sequence ID" value="ATE56884.1"/>
    <property type="molecule type" value="Genomic_DNA"/>
</dbReference>
<accession>A0A290ZD25</accession>
<sequence length="181" mass="20024">MRSDGAGPPARRQRAERFRSEWFPQDLPRRRAVAVPHALKIYTRPDHGKEPLFLHTPDEVRAWFAAWRDASPAGSVDLATFYLAGDDWGPELNAGLDGDKGVLHHSGDDDTSYGFHSHAPEGSNPDEVVYYFFAADTPFPPHSEIPVAAVESAVLEFMSTGLRPTCVHWQAWVPGTGHVPV</sequence>
<evidence type="ECO:0008006" key="3">
    <source>
        <dbReference type="Google" id="ProtNLM"/>
    </source>
</evidence>
<protein>
    <recommendedName>
        <fullName evidence="3">Immunity protein Imm1</fullName>
    </recommendedName>
</protein>
<dbReference type="InterPro" id="IPR025680">
    <property type="entry name" value="DddI"/>
</dbReference>
<name>A0A290ZD25_9PSEU</name>
<proteinExistence type="predicted"/>
<dbReference type="Pfam" id="PF14430">
    <property type="entry name" value="Imm1"/>
    <property type="match status" value="1"/>
</dbReference>
<gene>
    <name evidence="1" type="ORF">CNX65_29325</name>
</gene>
<dbReference type="Proteomes" id="UP000218505">
    <property type="component" value="Chromosome"/>
</dbReference>
<organism evidence="1 2">
    <name type="scientific">Actinosynnema pretiosum</name>
    <dbReference type="NCBI Taxonomy" id="42197"/>
    <lineage>
        <taxon>Bacteria</taxon>
        <taxon>Bacillati</taxon>
        <taxon>Actinomycetota</taxon>
        <taxon>Actinomycetes</taxon>
        <taxon>Pseudonocardiales</taxon>
        <taxon>Pseudonocardiaceae</taxon>
        <taxon>Actinosynnema</taxon>
    </lineage>
</organism>
<keyword evidence="2" id="KW-1185">Reference proteome</keyword>
<dbReference type="AlphaFoldDB" id="A0A290ZD25"/>
<evidence type="ECO:0000313" key="1">
    <source>
        <dbReference type="EMBL" id="ATE56884.1"/>
    </source>
</evidence>
<reference evidence="1" key="1">
    <citation type="submission" date="2017-09" db="EMBL/GenBank/DDBJ databases">
        <title>Complete Genome Sequence of ansamitocin-producing Bacterium Actinosynnema pretiosum X47.</title>
        <authorList>
            <person name="Cao G."/>
            <person name="Zong G."/>
            <person name="Zhong C."/>
            <person name="Fu J."/>
        </authorList>
    </citation>
    <scope>NUCLEOTIDE SEQUENCE [LARGE SCALE GENOMIC DNA]</scope>
    <source>
        <strain evidence="1">X47</strain>
    </source>
</reference>
<evidence type="ECO:0000313" key="2">
    <source>
        <dbReference type="Proteomes" id="UP000218505"/>
    </source>
</evidence>